<gene>
    <name evidence="1" type="ORF">SAMN05421748_11377</name>
</gene>
<dbReference type="AlphaFoldDB" id="A0A285IXE8"/>
<reference evidence="1 2" key="1">
    <citation type="submission" date="2017-09" db="EMBL/GenBank/DDBJ databases">
        <authorList>
            <person name="Ehlers B."/>
            <person name="Leendertz F.H."/>
        </authorList>
    </citation>
    <scope>NUCLEOTIDE SEQUENCE [LARGE SCALE GENOMIC DNA]</scope>
    <source>
        <strain evidence="1 2">CGMCC 4.6857</strain>
    </source>
</reference>
<proteinExistence type="predicted"/>
<protein>
    <submittedName>
        <fullName evidence="1">Uncharacterized protein</fullName>
    </submittedName>
</protein>
<name>A0A285IXE8_9ACTN</name>
<accession>A0A285IXE8</accession>
<dbReference type="Proteomes" id="UP000219612">
    <property type="component" value="Unassembled WGS sequence"/>
</dbReference>
<organism evidence="1 2">
    <name type="scientific">Paractinoplanes atraurantiacus</name>
    <dbReference type="NCBI Taxonomy" id="1036182"/>
    <lineage>
        <taxon>Bacteria</taxon>
        <taxon>Bacillati</taxon>
        <taxon>Actinomycetota</taxon>
        <taxon>Actinomycetes</taxon>
        <taxon>Micromonosporales</taxon>
        <taxon>Micromonosporaceae</taxon>
        <taxon>Paractinoplanes</taxon>
    </lineage>
</organism>
<sequence>MTKVKIGSGVHEMFAGAAAAAGTSVGQWLTAAGRRQALADAAVQGQPGARIVPVPVSAATAALLDEQAARSGTPDWACAARLVHDVLAAPVVDPEELWSEVVASIGRPAHLEQVGIDTIVGNTVLLVAADAFTRDVVETRLRPSIAEALSRRLGRRMQVAVIVEEPPLRAPARRDELARAREAARELLQFLSSRATAT</sequence>
<dbReference type="Gene3D" id="3.30.300.180">
    <property type="match status" value="1"/>
</dbReference>
<keyword evidence="2" id="KW-1185">Reference proteome</keyword>
<dbReference type="OrthoDB" id="3288293at2"/>
<dbReference type="EMBL" id="OBDY01000013">
    <property type="protein sequence ID" value="SNY52709.1"/>
    <property type="molecule type" value="Genomic_DNA"/>
</dbReference>
<dbReference type="RefSeq" id="WP_097322943.1">
    <property type="nucleotide sequence ID" value="NZ_OBDY01000013.1"/>
</dbReference>
<dbReference type="InterPro" id="IPR038454">
    <property type="entry name" value="DnaA_N_sf"/>
</dbReference>
<evidence type="ECO:0000313" key="2">
    <source>
        <dbReference type="Proteomes" id="UP000219612"/>
    </source>
</evidence>
<evidence type="ECO:0000313" key="1">
    <source>
        <dbReference type="EMBL" id="SNY52709.1"/>
    </source>
</evidence>